<name>A0ACC1PUD0_9APHY</name>
<comment type="caution">
    <text evidence="1">The sequence shown here is derived from an EMBL/GenBank/DDBJ whole genome shotgun (WGS) entry which is preliminary data.</text>
</comment>
<keyword evidence="2" id="KW-1185">Reference proteome</keyword>
<evidence type="ECO:0000313" key="1">
    <source>
        <dbReference type="EMBL" id="KAJ3001542.1"/>
    </source>
</evidence>
<reference evidence="1" key="1">
    <citation type="submission" date="2022-08" db="EMBL/GenBank/DDBJ databases">
        <title>Genome Sequence of Pycnoporus sanguineus.</title>
        <authorList>
            <person name="Buettner E."/>
        </authorList>
    </citation>
    <scope>NUCLEOTIDE SEQUENCE</scope>
    <source>
        <strain evidence="1">CG-C14</strain>
    </source>
</reference>
<proteinExistence type="predicted"/>
<protein>
    <submittedName>
        <fullName evidence="1">Uncharacterized protein</fullName>
    </submittedName>
</protein>
<accession>A0ACC1PUD0</accession>
<organism evidence="1 2">
    <name type="scientific">Trametes sanguinea</name>
    <dbReference type="NCBI Taxonomy" id="158606"/>
    <lineage>
        <taxon>Eukaryota</taxon>
        <taxon>Fungi</taxon>
        <taxon>Dikarya</taxon>
        <taxon>Basidiomycota</taxon>
        <taxon>Agaricomycotina</taxon>
        <taxon>Agaricomycetes</taxon>
        <taxon>Polyporales</taxon>
        <taxon>Polyporaceae</taxon>
        <taxon>Trametes</taxon>
    </lineage>
</organism>
<evidence type="ECO:0000313" key="2">
    <source>
        <dbReference type="Proteomes" id="UP001144978"/>
    </source>
</evidence>
<dbReference type="EMBL" id="JANSHE010001685">
    <property type="protein sequence ID" value="KAJ3001542.1"/>
    <property type="molecule type" value="Genomic_DNA"/>
</dbReference>
<sequence length="70" mass="7728">MLTVWAAADNVWVHIQNLKENLGALSIKLSPEDVAEIRRAAKAADAAWQGDRYPAELVSLLFVDTPPLKE</sequence>
<gene>
    <name evidence="1" type="ORF">NUW54_g6358</name>
</gene>
<dbReference type="Proteomes" id="UP001144978">
    <property type="component" value="Unassembled WGS sequence"/>
</dbReference>